<evidence type="ECO:0000259" key="1">
    <source>
        <dbReference type="Pfam" id="PF12641"/>
    </source>
</evidence>
<evidence type="ECO:0000313" key="3">
    <source>
        <dbReference type="Proteomes" id="UP000004935"/>
    </source>
</evidence>
<comment type="caution">
    <text evidence="2">The sequence shown here is derived from an EMBL/GenBank/DDBJ whole genome shotgun (WGS) entry which is preliminary data.</text>
</comment>
<dbReference type="EMBL" id="ABAX03000012">
    <property type="protein sequence ID" value="EDR97689.1"/>
    <property type="molecule type" value="Genomic_DNA"/>
</dbReference>
<dbReference type="HOGENOM" id="CLU_098259_2_0_9"/>
<dbReference type="Proteomes" id="UP000004935">
    <property type="component" value="Unassembled WGS sequence"/>
</dbReference>
<dbReference type="InterPro" id="IPR008254">
    <property type="entry name" value="Flavodoxin/NO_synth"/>
</dbReference>
<feature type="domain" description="Flavodoxin-like" evidence="1">
    <location>
        <begin position="3"/>
        <end position="117"/>
    </location>
</feature>
<evidence type="ECO:0000313" key="2">
    <source>
        <dbReference type="EMBL" id="EDR97689.1"/>
    </source>
</evidence>
<gene>
    <name evidence="2" type="ORF">ANACAC_01311</name>
</gene>
<dbReference type="NCBIfam" id="NF045594">
    <property type="entry name" value="flavodox_BilS"/>
    <property type="match status" value="1"/>
</dbReference>
<reference evidence="2" key="2">
    <citation type="submission" date="2013-11" db="EMBL/GenBank/DDBJ databases">
        <title>Draft genome sequence of Anaerostipes caccae (DSM 14662).</title>
        <authorList>
            <person name="Sudarsanam P."/>
            <person name="Ley R."/>
            <person name="Guruge J."/>
            <person name="Turnbaugh P.J."/>
            <person name="Mahowald M."/>
            <person name="Liep D."/>
            <person name="Gordon J."/>
        </authorList>
    </citation>
    <scope>NUCLEOTIDE SEQUENCE</scope>
    <source>
        <strain evidence="2">DSM 14662</strain>
    </source>
</reference>
<dbReference type="GeneID" id="69471092"/>
<dbReference type="STRING" id="411490.ANACAC_01311"/>
<proteinExistence type="predicted"/>
<dbReference type="InterPro" id="IPR054633">
    <property type="entry name" value="BilS"/>
</dbReference>
<dbReference type="GO" id="GO:0016651">
    <property type="term" value="F:oxidoreductase activity, acting on NAD(P)H"/>
    <property type="evidence" value="ECO:0007669"/>
    <property type="project" value="UniProtKB-ARBA"/>
</dbReference>
<dbReference type="AlphaFoldDB" id="B0MCL9"/>
<reference evidence="2" key="1">
    <citation type="submission" date="2007-11" db="EMBL/GenBank/DDBJ databases">
        <authorList>
            <person name="Fulton L."/>
            <person name="Clifton S."/>
            <person name="Fulton B."/>
            <person name="Xu J."/>
            <person name="Minx P."/>
            <person name="Pepin K.H."/>
            <person name="Johnson M."/>
            <person name="Thiruvilangam P."/>
            <person name="Bhonagiri V."/>
            <person name="Nash W.E."/>
            <person name="Mardis E.R."/>
            <person name="Wilson R.K."/>
        </authorList>
    </citation>
    <scope>NUCLEOTIDE SEQUENCE [LARGE SCALE GENOMIC DNA]</scope>
    <source>
        <strain evidence="2">DSM 14662</strain>
    </source>
</reference>
<name>B0MCL9_ANACD</name>
<organism evidence="2 3">
    <name type="scientific">Anaerostipes caccae (strain DSM 14662 / CCUG 47493 / JCM 13470 / NCIMB 13811 / L1-92)</name>
    <dbReference type="NCBI Taxonomy" id="411490"/>
    <lineage>
        <taxon>Bacteria</taxon>
        <taxon>Bacillati</taxon>
        <taxon>Bacillota</taxon>
        <taxon>Clostridia</taxon>
        <taxon>Lachnospirales</taxon>
        <taxon>Lachnospiraceae</taxon>
        <taxon>Anaerostipes</taxon>
    </lineage>
</organism>
<keyword evidence="3" id="KW-1185">Reference proteome</keyword>
<dbReference type="Pfam" id="PF12641">
    <property type="entry name" value="Flavodoxin_3"/>
    <property type="match status" value="1"/>
</dbReference>
<accession>B0MCL9</accession>
<sequence length="119" mass="13150">MDVGFWTDKGACDDTAAAFLVKMQGKEVFLFGAAGFGGEAAYFEKILKNTLHKLNSSNTIVCTHMCQGKMPMSVRERYEKMLSAPIHAPNLEGMIENFDKAFSHPDETDLIELKNAASK</sequence>
<dbReference type="eggNOG" id="COG0716">
    <property type="taxonomic scope" value="Bacteria"/>
</dbReference>
<protein>
    <recommendedName>
        <fullName evidence="1">Flavodoxin-like domain-containing protein</fullName>
    </recommendedName>
</protein>
<dbReference type="GO" id="GO:0010181">
    <property type="term" value="F:FMN binding"/>
    <property type="evidence" value="ECO:0007669"/>
    <property type="project" value="InterPro"/>
</dbReference>
<dbReference type="RefSeq" id="WP_006566795.1">
    <property type="nucleotide sequence ID" value="NZ_AP023027.1"/>
</dbReference>